<evidence type="ECO:0000256" key="9">
    <source>
        <dbReference type="ARBA" id="ARBA00023145"/>
    </source>
</evidence>
<dbReference type="InterPro" id="IPR050728">
    <property type="entry name" value="Zinc_Metalloprotease_M4"/>
</dbReference>
<keyword evidence="4" id="KW-0479">Metal-binding</keyword>
<keyword evidence="3 11" id="KW-0645">Protease</keyword>
<evidence type="ECO:0000256" key="1">
    <source>
        <dbReference type="ARBA" id="ARBA00001947"/>
    </source>
</evidence>
<evidence type="ECO:0000256" key="3">
    <source>
        <dbReference type="ARBA" id="ARBA00022670"/>
    </source>
</evidence>
<feature type="domain" description="Peptidase M4" evidence="12">
    <location>
        <begin position="202"/>
        <end position="340"/>
    </location>
</feature>
<dbReference type="PANTHER" id="PTHR33794:SF1">
    <property type="entry name" value="BACILLOLYSIN"/>
    <property type="match status" value="1"/>
</dbReference>
<reference evidence="16" key="2">
    <citation type="submission" date="2020-09" db="EMBL/GenBank/DDBJ databases">
        <authorList>
            <person name="Sun Q."/>
            <person name="Kim S."/>
        </authorList>
    </citation>
    <scope>NUCLEOTIDE SEQUENCE</scope>
    <source>
        <strain evidence="16">KCTC 32182</strain>
    </source>
</reference>
<dbReference type="InterPro" id="IPR025711">
    <property type="entry name" value="PepSY"/>
</dbReference>
<evidence type="ECO:0000256" key="4">
    <source>
        <dbReference type="ARBA" id="ARBA00022723"/>
    </source>
</evidence>
<evidence type="ECO:0000259" key="14">
    <source>
        <dbReference type="Pfam" id="PF03413"/>
    </source>
</evidence>
<evidence type="ECO:0000256" key="8">
    <source>
        <dbReference type="ARBA" id="ARBA00023049"/>
    </source>
</evidence>
<dbReference type="Pfam" id="PF01447">
    <property type="entry name" value="Peptidase_M4"/>
    <property type="match status" value="1"/>
</dbReference>
<keyword evidence="17" id="KW-1185">Reference proteome</keyword>
<dbReference type="Pfam" id="PF07504">
    <property type="entry name" value="FTP"/>
    <property type="match status" value="1"/>
</dbReference>
<keyword evidence="5 11" id="KW-0732">Signal</keyword>
<evidence type="ECO:0000313" key="16">
    <source>
        <dbReference type="EMBL" id="GGY12179.1"/>
    </source>
</evidence>
<evidence type="ECO:0000256" key="6">
    <source>
        <dbReference type="ARBA" id="ARBA00022801"/>
    </source>
</evidence>
<feature type="domain" description="Peptidase M4 C-terminal" evidence="13">
    <location>
        <begin position="343"/>
        <end position="487"/>
    </location>
</feature>
<protein>
    <recommendedName>
        <fullName evidence="11">Neutral metalloproteinase</fullName>
        <ecNumber evidence="11">3.4.24.-</ecNumber>
    </recommendedName>
</protein>
<evidence type="ECO:0000259" key="12">
    <source>
        <dbReference type="Pfam" id="PF01447"/>
    </source>
</evidence>
<keyword evidence="11" id="KW-0964">Secreted</keyword>
<gene>
    <name evidence="16" type="primary">lasB</name>
    <name evidence="16" type="ORF">GCM10011289_14090</name>
</gene>
<dbReference type="InterPro" id="IPR027268">
    <property type="entry name" value="Peptidase_M4/M1_CTD_sf"/>
</dbReference>
<dbReference type="GO" id="GO:0004222">
    <property type="term" value="F:metalloendopeptidase activity"/>
    <property type="evidence" value="ECO:0007669"/>
    <property type="project" value="UniProtKB-UniRule"/>
</dbReference>
<dbReference type="PRINTS" id="PR00730">
    <property type="entry name" value="THERMOLYSIN"/>
</dbReference>
<dbReference type="GO" id="GO:0046872">
    <property type="term" value="F:metal ion binding"/>
    <property type="evidence" value="ECO:0007669"/>
    <property type="project" value="UniProtKB-UniRule"/>
</dbReference>
<dbReference type="EC" id="3.4.24.-" evidence="11"/>
<keyword evidence="6 11" id="KW-0378">Hydrolase</keyword>
<evidence type="ECO:0000256" key="2">
    <source>
        <dbReference type="ARBA" id="ARBA00009388"/>
    </source>
</evidence>
<dbReference type="EMBL" id="BMYX01000006">
    <property type="protein sequence ID" value="GGY12179.1"/>
    <property type="molecule type" value="Genomic_DNA"/>
</dbReference>
<name>A0A918P0V3_9NEIS</name>
<feature type="active site" description="Proton donor" evidence="10">
    <location>
        <position position="415"/>
    </location>
</feature>
<dbReference type="Proteomes" id="UP000645257">
    <property type="component" value="Unassembled WGS sequence"/>
</dbReference>
<keyword evidence="8 11" id="KW-0482">Metalloprotease</keyword>
<dbReference type="PANTHER" id="PTHR33794">
    <property type="entry name" value="BACILLOLYSIN"/>
    <property type="match status" value="1"/>
</dbReference>
<dbReference type="Gene3D" id="1.10.390.10">
    <property type="entry name" value="Neutral Protease Domain 2"/>
    <property type="match status" value="1"/>
</dbReference>
<keyword evidence="7 11" id="KW-0862">Zinc</keyword>
<dbReference type="AlphaFoldDB" id="A0A918P0V3"/>
<evidence type="ECO:0000256" key="7">
    <source>
        <dbReference type="ARBA" id="ARBA00022833"/>
    </source>
</evidence>
<dbReference type="Gene3D" id="3.10.450.40">
    <property type="match status" value="1"/>
</dbReference>
<sequence length="495" mass="53576">MNRKTLSSTTLGLLALAVSAQSFAAERIHLEAHKPIKGFAASQGLAESLGAAPADLKALRSITAANGKSATRFQQYYRGIPVWGEAIVEEKAGHATSGYSGDYIAGIAADLPSVTPALSREQVLAQTKALKTRGYPTRNDKAELLIRLNEKNTAQLIYLVSFVVTGTAPSRPHFIVDAMSGQVLAQWEGLNHDQANGPGGNTKTGRYYYGKDYGPLIVTSDCAMDSGNVATVDLGGEEDNSSTEPFSFTCPTNTYKAINGAYSPLNDAHYFGNVVFNMYKDWFNLRPIQQKLYMKVHYGSGYENAFWDGSAMTFGDGATRFYPLVSLDVSSHEVSHGFTEQNSGLVYKGQSGGMNEAFSDMAGEAAKYYMKGSNDFLVGATIFKGSGALRYMDKPSRDGRSIDNASQYRAGLDVHHSSGVYNRAFYLLATTSGWNTRKAFEVFVDANRLYWTANSTFNQGSCGVIKAAQVRGYKTTDVVSAFSKVGVSCPSRPAK</sequence>
<evidence type="ECO:0000256" key="10">
    <source>
        <dbReference type="PIRSR" id="PIRSR623612-1"/>
    </source>
</evidence>
<feature type="domain" description="PepSY" evidence="14">
    <location>
        <begin position="118"/>
        <end position="187"/>
    </location>
</feature>
<accession>A0A918P0V3</accession>
<dbReference type="CDD" id="cd09597">
    <property type="entry name" value="M4_TLP"/>
    <property type="match status" value="1"/>
</dbReference>
<proteinExistence type="inferred from homology"/>
<comment type="similarity">
    <text evidence="2 11">Belongs to the peptidase M4 family.</text>
</comment>
<dbReference type="InterPro" id="IPR013856">
    <property type="entry name" value="Peptidase_M4_domain"/>
</dbReference>
<comment type="function">
    <text evidence="11">Extracellular zinc metalloprotease.</text>
</comment>
<dbReference type="GO" id="GO:0006508">
    <property type="term" value="P:proteolysis"/>
    <property type="evidence" value="ECO:0007669"/>
    <property type="project" value="UniProtKB-KW"/>
</dbReference>
<dbReference type="RefSeq" id="WP_189532690.1">
    <property type="nucleotide sequence ID" value="NZ_BMYX01000006.1"/>
</dbReference>
<dbReference type="Gene3D" id="3.10.450.490">
    <property type="match status" value="1"/>
</dbReference>
<feature type="domain" description="FTP" evidence="15">
    <location>
        <begin position="54"/>
        <end position="97"/>
    </location>
</feature>
<dbReference type="InterPro" id="IPR023612">
    <property type="entry name" value="Peptidase_M4"/>
</dbReference>
<feature type="signal peptide" evidence="11">
    <location>
        <begin position="1"/>
        <end position="24"/>
    </location>
</feature>
<dbReference type="SUPFAM" id="SSF55486">
    <property type="entry name" value="Metalloproteases ('zincins'), catalytic domain"/>
    <property type="match status" value="1"/>
</dbReference>
<comment type="cofactor">
    <cofactor evidence="1 11">
        <name>Zn(2+)</name>
        <dbReference type="ChEBI" id="CHEBI:29105"/>
    </cofactor>
</comment>
<evidence type="ECO:0000256" key="11">
    <source>
        <dbReference type="RuleBase" id="RU366073"/>
    </source>
</evidence>
<evidence type="ECO:0000313" key="17">
    <source>
        <dbReference type="Proteomes" id="UP000645257"/>
    </source>
</evidence>
<dbReference type="GO" id="GO:0005576">
    <property type="term" value="C:extracellular region"/>
    <property type="evidence" value="ECO:0007669"/>
    <property type="project" value="UniProtKB-SubCell"/>
</dbReference>
<evidence type="ECO:0000259" key="13">
    <source>
        <dbReference type="Pfam" id="PF02868"/>
    </source>
</evidence>
<dbReference type="InterPro" id="IPR011096">
    <property type="entry name" value="FTP_domain"/>
</dbReference>
<dbReference type="InterPro" id="IPR001570">
    <property type="entry name" value="Peptidase_M4_C_domain"/>
</dbReference>
<keyword evidence="9" id="KW-0865">Zymogen</keyword>
<feature type="chain" id="PRO_5038159258" description="Neutral metalloproteinase" evidence="11">
    <location>
        <begin position="25"/>
        <end position="495"/>
    </location>
</feature>
<dbReference type="Gene3D" id="3.10.170.10">
    <property type="match status" value="1"/>
</dbReference>
<dbReference type="Pfam" id="PF03413">
    <property type="entry name" value="PepSY"/>
    <property type="match status" value="1"/>
</dbReference>
<comment type="caution">
    <text evidence="16">The sequence shown here is derived from an EMBL/GenBank/DDBJ whole genome shotgun (WGS) entry which is preliminary data.</text>
</comment>
<feature type="active site" evidence="10">
    <location>
        <position position="333"/>
    </location>
</feature>
<comment type="subcellular location">
    <subcellularLocation>
        <location evidence="11">Secreted</location>
    </subcellularLocation>
</comment>
<evidence type="ECO:0000259" key="15">
    <source>
        <dbReference type="Pfam" id="PF07504"/>
    </source>
</evidence>
<dbReference type="Pfam" id="PF02868">
    <property type="entry name" value="Peptidase_M4_C"/>
    <property type="match status" value="1"/>
</dbReference>
<evidence type="ECO:0000256" key="5">
    <source>
        <dbReference type="ARBA" id="ARBA00022729"/>
    </source>
</evidence>
<organism evidence="16 17">
    <name type="scientific">Paludibacterium paludis</name>
    <dbReference type="NCBI Taxonomy" id="1225769"/>
    <lineage>
        <taxon>Bacteria</taxon>
        <taxon>Pseudomonadati</taxon>
        <taxon>Pseudomonadota</taxon>
        <taxon>Betaproteobacteria</taxon>
        <taxon>Neisseriales</taxon>
        <taxon>Chromobacteriaceae</taxon>
        <taxon>Paludibacterium</taxon>
    </lineage>
</organism>
<reference evidence="16" key="1">
    <citation type="journal article" date="2014" name="Int. J. Syst. Evol. Microbiol.">
        <title>Complete genome sequence of Corynebacterium casei LMG S-19264T (=DSM 44701T), isolated from a smear-ripened cheese.</title>
        <authorList>
            <consortium name="US DOE Joint Genome Institute (JGI-PGF)"/>
            <person name="Walter F."/>
            <person name="Albersmeier A."/>
            <person name="Kalinowski J."/>
            <person name="Ruckert C."/>
        </authorList>
    </citation>
    <scope>NUCLEOTIDE SEQUENCE</scope>
    <source>
        <strain evidence="16">KCTC 32182</strain>
    </source>
</reference>